<feature type="transmembrane region" description="Helical" evidence="3">
    <location>
        <begin position="66"/>
        <end position="87"/>
    </location>
</feature>
<feature type="compositionally biased region" description="Low complexity" evidence="2">
    <location>
        <begin position="92"/>
        <end position="129"/>
    </location>
</feature>
<feature type="compositionally biased region" description="Pro residues" evidence="2">
    <location>
        <begin position="7"/>
        <end position="23"/>
    </location>
</feature>
<feature type="region of interest" description="Disordered" evidence="2">
    <location>
        <begin position="1"/>
        <end position="57"/>
    </location>
</feature>
<dbReference type="RefSeq" id="WP_109229121.1">
    <property type="nucleotide sequence ID" value="NZ_PYHR01000002.1"/>
</dbReference>
<evidence type="ECO:0000256" key="1">
    <source>
        <dbReference type="ARBA" id="ARBA00022729"/>
    </source>
</evidence>
<evidence type="ECO:0000313" key="5">
    <source>
        <dbReference type="EMBL" id="PWD50739.1"/>
    </source>
</evidence>
<evidence type="ECO:0000256" key="3">
    <source>
        <dbReference type="SAM" id="Phobius"/>
    </source>
</evidence>
<dbReference type="Gene3D" id="2.60.40.1240">
    <property type="match status" value="1"/>
</dbReference>
<feature type="region of interest" description="Disordered" evidence="2">
    <location>
        <begin position="86"/>
        <end position="129"/>
    </location>
</feature>
<protein>
    <submittedName>
        <fullName evidence="5">DUF4352 domain-containing protein</fullName>
    </submittedName>
</protein>
<keyword evidence="3" id="KW-0472">Membrane</keyword>
<feature type="domain" description="DUF4352" evidence="4">
    <location>
        <begin position="140"/>
        <end position="262"/>
    </location>
</feature>
<dbReference type="OrthoDB" id="3430849at2"/>
<dbReference type="AlphaFoldDB" id="A0A2U1ZUU7"/>
<dbReference type="EMBL" id="PYHR01000002">
    <property type="protein sequence ID" value="PWD50739.1"/>
    <property type="molecule type" value="Genomic_DNA"/>
</dbReference>
<dbReference type="InterPro" id="IPR029051">
    <property type="entry name" value="DUF4352"/>
</dbReference>
<comment type="caution">
    <text evidence="5">The sequence shown here is derived from an EMBL/GenBank/DDBJ whole genome shotgun (WGS) entry which is preliminary data.</text>
</comment>
<proteinExistence type="predicted"/>
<evidence type="ECO:0000313" key="6">
    <source>
        <dbReference type="Proteomes" id="UP000245166"/>
    </source>
</evidence>
<accession>A0A2U1ZUU7</accession>
<evidence type="ECO:0000259" key="4">
    <source>
        <dbReference type="Pfam" id="PF11611"/>
    </source>
</evidence>
<keyword evidence="6" id="KW-1185">Reference proteome</keyword>
<dbReference type="Proteomes" id="UP000245166">
    <property type="component" value="Unassembled WGS sequence"/>
</dbReference>
<sequence length="268" mass="27143">MNQQNPFDPPQPFAQQSPTPPPASAVGHAWQGGQNGQPQQPFPPQQLPPQPPVEPKRRSWFARHKVLTGLGALVVVGIVAGVAGGGGGGGDTDAAAPAPSTSETEPAATTEAAPEATPEAEAAAPEAETVAEPPAEAAPGIGAPVRDGKFEFTVTGIEGGVPLIGSDMFGQTAQGQFVLVSVTVANIGDAAQSFFGDNATLVDDQGREHSADSTAAIYLESSESFYTEINPGNAVDAVVVFDIPADAVPTSIELHDSMFSGGVTVALG</sequence>
<keyword evidence="3" id="KW-0812">Transmembrane</keyword>
<gene>
    <name evidence="5" type="ORF">C8046_08860</name>
</gene>
<evidence type="ECO:0000256" key="2">
    <source>
        <dbReference type="SAM" id="MobiDB-lite"/>
    </source>
</evidence>
<feature type="compositionally biased region" description="Pro residues" evidence="2">
    <location>
        <begin position="40"/>
        <end position="53"/>
    </location>
</feature>
<keyword evidence="3" id="KW-1133">Transmembrane helix</keyword>
<organism evidence="5 6">
    <name type="scientific">Serinibacter arcticus</name>
    <dbReference type="NCBI Taxonomy" id="1655435"/>
    <lineage>
        <taxon>Bacteria</taxon>
        <taxon>Bacillati</taxon>
        <taxon>Actinomycetota</taxon>
        <taxon>Actinomycetes</taxon>
        <taxon>Micrococcales</taxon>
        <taxon>Beutenbergiaceae</taxon>
        <taxon>Serinibacter</taxon>
    </lineage>
</organism>
<name>A0A2U1ZUU7_9MICO</name>
<reference evidence="5 6" key="1">
    <citation type="submission" date="2018-03" db="EMBL/GenBank/DDBJ databases">
        <title>Genome assembly of novel Miniimonas species PCH200.</title>
        <authorList>
            <person name="Thakur V."/>
            <person name="Kumar V."/>
            <person name="Singh D."/>
        </authorList>
    </citation>
    <scope>NUCLEOTIDE SEQUENCE [LARGE SCALE GENOMIC DNA]</scope>
    <source>
        <strain evidence="5 6">PCH200</strain>
    </source>
</reference>
<dbReference type="InterPro" id="IPR029050">
    <property type="entry name" value="Immunoprotect_excell_Ig-like"/>
</dbReference>
<dbReference type="Pfam" id="PF11611">
    <property type="entry name" value="DUF4352"/>
    <property type="match status" value="1"/>
</dbReference>
<keyword evidence="1" id="KW-0732">Signal</keyword>